<dbReference type="InterPro" id="IPR035513">
    <property type="entry name" value="Invertase/methylesterase_inhib"/>
</dbReference>
<evidence type="ECO:0008006" key="4">
    <source>
        <dbReference type="Google" id="ProtNLM"/>
    </source>
</evidence>
<proteinExistence type="predicted"/>
<gene>
    <name evidence="2" type="ORF">LSALG_LOCUS39065</name>
</gene>
<evidence type="ECO:0000313" key="3">
    <source>
        <dbReference type="Proteomes" id="UP001177003"/>
    </source>
</evidence>
<keyword evidence="3" id="KW-1185">Reference proteome</keyword>
<dbReference type="EMBL" id="OX465085">
    <property type="protein sequence ID" value="CAI9300425.1"/>
    <property type="molecule type" value="Genomic_DNA"/>
</dbReference>
<dbReference type="AlphaFoldDB" id="A0AA35ZWW8"/>
<name>A0AA35ZWW8_LACSI</name>
<sequence length="278" mass="29309">MELKARILVIISISSLILLYLSVEGLSILPIPSIVQPNSKFKFDEPKDQGLPNQAASPPFLLGLDEAKETPISSPDSLIFIGKTVAAPASSSLLPESEISLSPEAIAPAAVASYRDASPSSSSPAPGSSTLSEISSSLEAMTPTIAQAPSGFIDQDIALAIEARIKQSQSDSQVAMEEAKKLLKEDPNIASSETGKCLSKCVDKYAASLNELSRAITDLGIRDVTLLADDFGAVETDILSCQACFKDKVGEDSPFKALEEATTKAARECLTVMDYAVV</sequence>
<evidence type="ECO:0000256" key="1">
    <source>
        <dbReference type="SAM" id="Phobius"/>
    </source>
</evidence>
<evidence type="ECO:0000313" key="2">
    <source>
        <dbReference type="EMBL" id="CAI9300425.1"/>
    </source>
</evidence>
<keyword evidence="1" id="KW-0472">Membrane</keyword>
<dbReference type="SUPFAM" id="SSF101148">
    <property type="entry name" value="Plant invertase/pectin methylesterase inhibitor"/>
    <property type="match status" value="1"/>
</dbReference>
<reference evidence="2" key="1">
    <citation type="submission" date="2023-04" db="EMBL/GenBank/DDBJ databases">
        <authorList>
            <person name="Vijverberg K."/>
            <person name="Xiong W."/>
            <person name="Schranz E."/>
        </authorList>
    </citation>
    <scope>NUCLEOTIDE SEQUENCE</scope>
</reference>
<dbReference type="Gene3D" id="1.20.140.40">
    <property type="entry name" value="Invertase/pectin methylesterase inhibitor family protein"/>
    <property type="match status" value="1"/>
</dbReference>
<dbReference type="Proteomes" id="UP001177003">
    <property type="component" value="Chromosome 9"/>
</dbReference>
<accession>A0AA35ZWW8</accession>
<keyword evidence="1" id="KW-0812">Transmembrane</keyword>
<keyword evidence="1" id="KW-1133">Transmembrane helix</keyword>
<feature type="transmembrane region" description="Helical" evidence="1">
    <location>
        <begin position="7"/>
        <end position="29"/>
    </location>
</feature>
<organism evidence="2 3">
    <name type="scientific">Lactuca saligna</name>
    <name type="common">Willowleaf lettuce</name>
    <dbReference type="NCBI Taxonomy" id="75948"/>
    <lineage>
        <taxon>Eukaryota</taxon>
        <taxon>Viridiplantae</taxon>
        <taxon>Streptophyta</taxon>
        <taxon>Embryophyta</taxon>
        <taxon>Tracheophyta</taxon>
        <taxon>Spermatophyta</taxon>
        <taxon>Magnoliopsida</taxon>
        <taxon>eudicotyledons</taxon>
        <taxon>Gunneridae</taxon>
        <taxon>Pentapetalae</taxon>
        <taxon>asterids</taxon>
        <taxon>campanulids</taxon>
        <taxon>Asterales</taxon>
        <taxon>Asteraceae</taxon>
        <taxon>Cichorioideae</taxon>
        <taxon>Cichorieae</taxon>
        <taxon>Lactucinae</taxon>
        <taxon>Lactuca</taxon>
    </lineage>
</organism>
<protein>
    <recommendedName>
        <fullName evidence="4">Pectinesterase inhibitor domain-containing protein</fullName>
    </recommendedName>
</protein>